<dbReference type="EMBL" id="WHWC01000002">
    <property type="protein sequence ID" value="KAG8388186.1"/>
    <property type="molecule type" value="Genomic_DNA"/>
</dbReference>
<name>A0AAV6Y5R2_9LAMI</name>
<dbReference type="Proteomes" id="UP000826271">
    <property type="component" value="Unassembled WGS sequence"/>
</dbReference>
<reference evidence="1" key="1">
    <citation type="submission" date="2019-10" db="EMBL/GenBank/DDBJ databases">
        <authorList>
            <person name="Zhang R."/>
            <person name="Pan Y."/>
            <person name="Wang J."/>
            <person name="Ma R."/>
            <person name="Yu S."/>
        </authorList>
    </citation>
    <scope>NUCLEOTIDE SEQUENCE</scope>
    <source>
        <strain evidence="1">LA-IB0</strain>
        <tissue evidence="1">Leaf</tissue>
    </source>
</reference>
<evidence type="ECO:0000313" key="1">
    <source>
        <dbReference type="EMBL" id="KAG8388186.1"/>
    </source>
</evidence>
<keyword evidence="2" id="KW-1185">Reference proteome</keyword>
<evidence type="ECO:0000313" key="2">
    <source>
        <dbReference type="Proteomes" id="UP000826271"/>
    </source>
</evidence>
<accession>A0AAV6Y5R2</accession>
<comment type="caution">
    <text evidence="1">The sequence shown here is derived from an EMBL/GenBank/DDBJ whole genome shotgun (WGS) entry which is preliminary data.</text>
</comment>
<gene>
    <name evidence="1" type="ORF">BUALT_Bualt02G0099600</name>
</gene>
<organism evidence="1 2">
    <name type="scientific">Buddleja alternifolia</name>
    <dbReference type="NCBI Taxonomy" id="168488"/>
    <lineage>
        <taxon>Eukaryota</taxon>
        <taxon>Viridiplantae</taxon>
        <taxon>Streptophyta</taxon>
        <taxon>Embryophyta</taxon>
        <taxon>Tracheophyta</taxon>
        <taxon>Spermatophyta</taxon>
        <taxon>Magnoliopsida</taxon>
        <taxon>eudicotyledons</taxon>
        <taxon>Gunneridae</taxon>
        <taxon>Pentapetalae</taxon>
        <taxon>asterids</taxon>
        <taxon>lamiids</taxon>
        <taxon>Lamiales</taxon>
        <taxon>Scrophulariaceae</taxon>
        <taxon>Buddlejeae</taxon>
        <taxon>Buddleja</taxon>
    </lineage>
</organism>
<sequence>MSPGHKHQRRTFQKSHSLKAQILTKAASFGALVMIYNSGEHGHGRRQIRRRSLGAVQASIPEHWYYCHNVHLVHFLECNLLLAQDLVASIIDSRYLRNLPNYEEVALLDILKLKNKQVALDENED</sequence>
<proteinExistence type="predicted"/>
<dbReference type="AlphaFoldDB" id="A0AAV6Y5R2"/>
<protein>
    <submittedName>
        <fullName evidence="1">Uncharacterized protein</fullName>
    </submittedName>
</protein>